<dbReference type="Proteomes" id="UP000503318">
    <property type="component" value="Segment"/>
</dbReference>
<dbReference type="GO" id="GO:0003899">
    <property type="term" value="F:DNA-directed RNA polymerase activity"/>
    <property type="evidence" value="ECO:0007669"/>
    <property type="project" value="InterPro"/>
</dbReference>
<dbReference type="GO" id="GO:0006269">
    <property type="term" value="P:DNA replication, synthesis of primer"/>
    <property type="evidence" value="ECO:0007669"/>
    <property type="project" value="TreeGrafter"/>
</dbReference>
<dbReference type="GO" id="GO:0008270">
    <property type="term" value="F:zinc ion binding"/>
    <property type="evidence" value="ECO:0007669"/>
    <property type="project" value="UniProtKB-KW"/>
</dbReference>
<dbReference type="GO" id="GO:0003677">
    <property type="term" value="F:DNA binding"/>
    <property type="evidence" value="ECO:0007669"/>
    <property type="project" value="InterPro"/>
</dbReference>
<keyword evidence="3" id="KW-0862">Zinc</keyword>
<protein>
    <submittedName>
        <fullName evidence="5">DNA primase/helicase</fullName>
    </submittedName>
</protein>
<organism evidence="5 6">
    <name type="scientific">Staphylococcus phage Twort (strain DSM 17442 / HER 48)</name>
    <name type="common">Bacteriophage Twort</name>
    <dbReference type="NCBI Taxonomy" id="2908167"/>
    <lineage>
        <taxon>Viruses</taxon>
        <taxon>Duplodnaviria</taxon>
        <taxon>Heunggongvirae</taxon>
        <taxon>Uroviricota</taxon>
        <taxon>Caudoviricetes</taxon>
        <taxon>Herelleviridae</taxon>
        <taxon>Twortvirinae</taxon>
        <taxon>Twortvirus</taxon>
        <taxon>Twortvirus twort</taxon>
    </lineage>
</organism>
<evidence type="ECO:0000313" key="5">
    <source>
        <dbReference type="EMBL" id="QIW89134.1"/>
    </source>
</evidence>
<reference evidence="5 6" key="1">
    <citation type="submission" date="2020-03" db="EMBL/GenBank/DDBJ databases">
        <title>Variable regions in the genome of staphylococcal bacteriophage Twort.</title>
        <authorList>
            <person name="Glowacka-Rutkowska A."/>
            <person name="Gawor J."/>
            <person name="Lobocka M."/>
        </authorList>
    </citation>
    <scope>NUCLEOTIDE SEQUENCE [LARGE SCALE GENOMIC DNA]</scope>
</reference>
<proteinExistence type="predicted"/>
<organismHost>
    <name type="scientific">Twortvirus twort</name>
    <dbReference type="NCBI Taxonomy" id="55510"/>
</organismHost>
<dbReference type="SUPFAM" id="SSF56731">
    <property type="entry name" value="DNA primase core"/>
    <property type="match status" value="1"/>
</dbReference>
<gene>
    <name evidence="5" type="ORF">TwortDSMZ_135</name>
</gene>
<dbReference type="InterPro" id="IPR036977">
    <property type="entry name" value="DNA_primase_Znf_CHC2"/>
</dbReference>
<feature type="domain" description="Zinc finger CHC2-type" evidence="4">
    <location>
        <begin position="21"/>
        <end position="79"/>
    </location>
</feature>
<dbReference type="KEGG" id="vg:5130391"/>
<evidence type="ECO:0000256" key="2">
    <source>
        <dbReference type="ARBA" id="ARBA00022771"/>
    </source>
</evidence>
<accession>A0A6H0X5C8</accession>
<dbReference type="InterPro" id="IPR002694">
    <property type="entry name" value="Znf_CHC2"/>
</dbReference>
<dbReference type="PANTHER" id="PTHR30313">
    <property type="entry name" value="DNA PRIMASE"/>
    <property type="match status" value="1"/>
</dbReference>
<dbReference type="RefSeq" id="YP_238591.1">
    <property type="nucleotide sequence ID" value="NC_007021.1"/>
</dbReference>
<sequence length="353" mass="40963">MRFQDFLTQELGTPKINNGEYQYCCPFCGEQKYKFYVKDSLQSDNGLYHCKKCDATGNPITFMKGYYSVSAKQAIDLLETKNITFEISPLDNYSNELSESDKLILHLRKKNHKQETRPTKPPRLPIGFKYLKDNLQNKESYPFLYYLKNRGITLDQIIEHNIAYVTDGYFYKTNGEKASLRNSVIFFTYDNNGKYKYWNTRSIEPNPYLKSINAPSKEQEYARKNCIFNFNVARNERVMIITEGVFDALTFGKSGVATFGKQVTQSQLDQIIQHTNKDTIIYIMLDSDALTNNIKLARRLHEHFTTFVVPHGVEDANDMGKEKAVKVLKENRILATPENLQNYLLQQKLTFNA</sequence>
<dbReference type="Gene3D" id="3.40.1360.10">
    <property type="match status" value="1"/>
</dbReference>
<dbReference type="EMBL" id="MT151386">
    <property type="protein sequence ID" value="QIW89134.1"/>
    <property type="molecule type" value="Genomic_DNA"/>
</dbReference>
<dbReference type="PANTHER" id="PTHR30313:SF2">
    <property type="entry name" value="DNA PRIMASE"/>
    <property type="match status" value="1"/>
</dbReference>
<dbReference type="InterPro" id="IPR050219">
    <property type="entry name" value="DnaG_primase"/>
</dbReference>
<evidence type="ECO:0000256" key="3">
    <source>
        <dbReference type="ARBA" id="ARBA00022833"/>
    </source>
</evidence>
<dbReference type="Pfam" id="PF01807">
    <property type="entry name" value="Zn_ribbon_DnaG"/>
    <property type="match status" value="1"/>
</dbReference>
<name>A0A6H0X5C8_BPTWO</name>
<keyword evidence="1" id="KW-0479">Metal-binding</keyword>
<dbReference type="Gene3D" id="3.90.580.10">
    <property type="entry name" value="Zinc finger, CHC2-type domain"/>
    <property type="match status" value="1"/>
</dbReference>
<evidence type="ECO:0000313" key="6">
    <source>
        <dbReference type="Proteomes" id="UP000503318"/>
    </source>
</evidence>
<dbReference type="OrthoDB" id="3519at10239"/>
<dbReference type="SMART" id="SM00400">
    <property type="entry name" value="ZnF_CHCC"/>
    <property type="match status" value="1"/>
</dbReference>
<keyword evidence="2" id="KW-0863">Zinc-finger</keyword>
<dbReference type="SUPFAM" id="SSF57783">
    <property type="entry name" value="Zinc beta-ribbon"/>
    <property type="match status" value="1"/>
</dbReference>
<evidence type="ECO:0000259" key="4">
    <source>
        <dbReference type="SMART" id="SM00400"/>
    </source>
</evidence>
<evidence type="ECO:0000256" key="1">
    <source>
        <dbReference type="ARBA" id="ARBA00022723"/>
    </source>
</evidence>